<dbReference type="NCBIfam" id="TIGR03544">
    <property type="entry name" value="DivI1A_domain"/>
    <property type="match status" value="1"/>
</dbReference>
<reference evidence="3" key="1">
    <citation type="submission" date="2023-04" db="EMBL/GenBank/DDBJ databases">
        <title>Complete genome sequence of a phthalic acid esters degrading bacterial strain.</title>
        <authorList>
            <person name="Weng L."/>
            <person name="Jia Y."/>
            <person name="Ren L."/>
        </authorList>
    </citation>
    <scope>NUCLEOTIDE SEQUENCE</scope>
    <source>
        <strain evidence="3">RL-LY01</strain>
    </source>
</reference>
<accession>A0AAX3TEN1</accession>
<feature type="compositionally biased region" description="Low complexity" evidence="1">
    <location>
        <begin position="99"/>
        <end position="113"/>
    </location>
</feature>
<organism evidence="3 4">
    <name type="scientific">Gordonia hongkongensis</name>
    <dbReference type="NCBI Taxonomy" id="1701090"/>
    <lineage>
        <taxon>Bacteria</taxon>
        <taxon>Bacillati</taxon>
        <taxon>Actinomycetota</taxon>
        <taxon>Actinomycetes</taxon>
        <taxon>Mycobacteriales</taxon>
        <taxon>Gordoniaceae</taxon>
        <taxon>Gordonia</taxon>
    </lineage>
</organism>
<keyword evidence="2" id="KW-0472">Membrane</keyword>
<keyword evidence="2" id="KW-1133">Transmembrane helix</keyword>
<proteinExistence type="predicted"/>
<dbReference type="Gene3D" id="6.10.250.660">
    <property type="match status" value="1"/>
</dbReference>
<dbReference type="InterPro" id="IPR019933">
    <property type="entry name" value="DivIVA_domain"/>
</dbReference>
<sequence length="132" mass="14068">MQTLLLYLLIMGLVVAIVFAVVWFVFGRGEDLPPVEPDTTLTRLPSVGITGDDVRALRFAQTPRGYKQAEVDWALARLAREVDDLRSVITRLRERESVPGAEAGAAPDDPAAGITGNGGVDAGRSGPPSTPQ</sequence>
<gene>
    <name evidence="3" type="ORF">P9A14_16215</name>
</gene>
<feature type="transmembrane region" description="Helical" evidence="2">
    <location>
        <begin position="6"/>
        <end position="26"/>
    </location>
</feature>
<dbReference type="Proteomes" id="UP001213504">
    <property type="component" value="Chromosome"/>
</dbReference>
<evidence type="ECO:0000256" key="1">
    <source>
        <dbReference type="SAM" id="MobiDB-lite"/>
    </source>
</evidence>
<dbReference type="EMBL" id="CP121270">
    <property type="protein sequence ID" value="WFP27286.1"/>
    <property type="molecule type" value="Genomic_DNA"/>
</dbReference>
<dbReference type="AlphaFoldDB" id="A0AAX3TEN1"/>
<protein>
    <submittedName>
        <fullName evidence="3">DivIVA domain-containing protein</fullName>
    </submittedName>
</protein>
<evidence type="ECO:0000313" key="4">
    <source>
        <dbReference type="Proteomes" id="UP001213504"/>
    </source>
</evidence>
<name>A0AAX3TEN1_9ACTN</name>
<evidence type="ECO:0000313" key="3">
    <source>
        <dbReference type="EMBL" id="WFP27286.1"/>
    </source>
</evidence>
<keyword evidence="2" id="KW-0812">Transmembrane</keyword>
<dbReference type="RefSeq" id="WP_055475940.1">
    <property type="nucleotide sequence ID" value="NZ_CP121270.1"/>
</dbReference>
<feature type="region of interest" description="Disordered" evidence="1">
    <location>
        <begin position="96"/>
        <end position="132"/>
    </location>
</feature>
<evidence type="ECO:0000256" key="2">
    <source>
        <dbReference type="SAM" id="Phobius"/>
    </source>
</evidence>